<evidence type="ECO:0000313" key="3">
    <source>
        <dbReference type="Proteomes" id="UP000735302"/>
    </source>
</evidence>
<sequence>MDYSGVENARAGALPKTDQSDGAARIGQHQESIKHLPESLGDEQTDKCRNSKHPRSVSAACRTAANSRVRSHCKGEGGEEGVVCVCGRGGGGVSRGGKH</sequence>
<dbReference type="Proteomes" id="UP000735302">
    <property type="component" value="Unassembled WGS sequence"/>
</dbReference>
<proteinExistence type="predicted"/>
<keyword evidence="3" id="KW-1185">Reference proteome</keyword>
<accession>A0AAV4ASK6</accession>
<feature type="region of interest" description="Disordered" evidence="1">
    <location>
        <begin position="1"/>
        <end position="59"/>
    </location>
</feature>
<dbReference type="AlphaFoldDB" id="A0AAV4ASK6"/>
<evidence type="ECO:0000313" key="2">
    <source>
        <dbReference type="EMBL" id="GFO11290.1"/>
    </source>
</evidence>
<name>A0AAV4ASK6_9GAST</name>
<organism evidence="2 3">
    <name type="scientific">Plakobranchus ocellatus</name>
    <dbReference type="NCBI Taxonomy" id="259542"/>
    <lineage>
        <taxon>Eukaryota</taxon>
        <taxon>Metazoa</taxon>
        <taxon>Spiralia</taxon>
        <taxon>Lophotrochozoa</taxon>
        <taxon>Mollusca</taxon>
        <taxon>Gastropoda</taxon>
        <taxon>Heterobranchia</taxon>
        <taxon>Euthyneura</taxon>
        <taxon>Panpulmonata</taxon>
        <taxon>Sacoglossa</taxon>
        <taxon>Placobranchoidea</taxon>
        <taxon>Plakobranchidae</taxon>
        <taxon>Plakobranchus</taxon>
    </lineage>
</organism>
<reference evidence="2 3" key="1">
    <citation type="journal article" date="2021" name="Elife">
        <title>Chloroplast acquisition without the gene transfer in kleptoplastic sea slugs, Plakobranchus ocellatus.</title>
        <authorList>
            <person name="Maeda T."/>
            <person name="Takahashi S."/>
            <person name="Yoshida T."/>
            <person name="Shimamura S."/>
            <person name="Takaki Y."/>
            <person name="Nagai Y."/>
            <person name="Toyoda A."/>
            <person name="Suzuki Y."/>
            <person name="Arimoto A."/>
            <person name="Ishii H."/>
            <person name="Satoh N."/>
            <person name="Nishiyama T."/>
            <person name="Hasebe M."/>
            <person name="Maruyama T."/>
            <person name="Minagawa J."/>
            <person name="Obokata J."/>
            <person name="Shigenobu S."/>
        </authorList>
    </citation>
    <scope>NUCLEOTIDE SEQUENCE [LARGE SCALE GENOMIC DNA]</scope>
</reference>
<gene>
    <name evidence="2" type="ORF">PoB_003779500</name>
</gene>
<dbReference type="EMBL" id="BLXT01004267">
    <property type="protein sequence ID" value="GFO11290.1"/>
    <property type="molecule type" value="Genomic_DNA"/>
</dbReference>
<comment type="caution">
    <text evidence="2">The sequence shown here is derived from an EMBL/GenBank/DDBJ whole genome shotgun (WGS) entry which is preliminary data.</text>
</comment>
<protein>
    <submittedName>
        <fullName evidence="2">Uncharacterized protein</fullName>
    </submittedName>
</protein>
<evidence type="ECO:0000256" key="1">
    <source>
        <dbReference type="SAM" id="MobiDB-lite"/>
    </source>
</evidence>